<dbReference type="EMBL" id="LSRX01001707">
    <property type="protein sequence ID" value="OLP77812.1"/>
    <property type="molecule type" value="Genomic_DNA"/>
</dbReference>
<protein>
    <submittedName>
        <fullName evidence="2">Uncharacterized protein</fullName>
    </submittedName>
</protein>
<feature type="compositionally biased region" description="Low complexity" evidence="1">
    <location>
        <begin position="342"/>
        <end position="371"/>
    </location>
</feature>
<feature type="region of interest" description="Disordered" evidence="1">
    <location>
        <begin position="322"/>
        <end position="386"/>
    </location>
</feature>
<evidence type="ECO:0000313" key="3">
    <source>
        <dbReference type="Proteomes" id="UP000186817"/>
    </source>
</evidence>
<gene>
    <name evidence="2" type="ORF">AK812_SmicGene42087</name>
</gene>
<comment type="caution">
    <text evidence="2">The sequence shown here is derived from an EMBL/GenBank/DDBJ whole genome shotgun (WGS) entry which is preliminary data.</text>
</comment>
<evidence type="ECO:0000256" key="1">
    <source>
        <dbReference type="SAM" id="MobiDB-lite"/>
    </source>
</evidence>
<organism evidence="2 3">
    <name type="scientific">Symbiodinium microadriaticum</name>
    <name type="common">Dinoflagellate</name>
    <name type="synonym">Zooxanthella microadriatica</name>
    <dbReference type="NCBI Taxonomy" id="2951"/>
    <lineage>
        <taxon>Eukaryota</taxon>
        <taxon>Sar</taxon>
        <taxon>Alveolata</taxon>
        <taxon>Dinophyceae</taxon>
        <taxon>Suessiales</taxon>
        <taxon>Symbiodiniaceae</taxon>
        <taxon>Symbiodinium</taxon>
    </lineage>
</organism>
<reference evidence="2 3" key="1">
    <citation type="submission" date="2016-02" db="EMBL/GenBank/DDBJ databases">
        <title>Genome analysis of coral dinoflagellate symbionts highlights evolutionary adaptations to a symbiotic lifestyle.</title>
        <authorList>
            <person name="Aranda M."/>
            <person name="Li Y."/>
            <person name="Liew Y.J."/>
            <person name="Baumgarten S."/>
            <person name="Simakov O."/>
            <person name="Wilson M."/>
            <person name="Piel J."/>
            <person name="Ashoor H."/>
            <person name="Bougouffa S."/>
            <person name="Bajic V.B."/>
            <person name="Ryu T."/>
            <person name="Ravasi T."/>
            <person name="Bayer T."/>
            <person name="Micklem G."/>
            <person name="Kim H."/>
            <person name="Bhak J."/>
            <person name="Lajeunesse T.C."/>
            <person name="Voolstra C.R."/>
        </authorList>
    </citation>
    <scope>NUCLEOTIDE SEQUENCE [LARGE SCALE GENOMIC DNA]</scope>
    <source>
        <strain evidence="2 3">CCMP2467</strain>
    </source>
</reference>
<proteinExistence type="predicted"/>
<name>A0A1Q9C4G5_SYMMI</name>
<dbReference type="AlphaFoldDB" id="A0A1Q9C4G5"/>
<evidence type="ECO:0000313" key="2">
    <source>
        <dbReference type="EMBL" id="OLP77812.1"/>
    </source>
</evidence>
<dbReference type="OrthoDB" id="439607at2759"/>
<sequence length="471" mass="52076">MKDDGGDVGTMNANLPGGLLPSSSTKHAMDLLLFFEVHGVHGVKLHIVSLSVEFSGDGPSMLKLGSGNAGEEAAEILVSAMNGFVGGFLHKGLHFSDECIDISFGAGFKVSCSVAAQLSQQVENGLAAKLCKGGKAWLKSSERAFWQHDLGWGNAPHYSNATELVGQHLILVVDSAINVMFNFTDPLFKLALLAIVDGQGADPCGLLHLKLLLQISKLSLEFTDAMVRFCIRLRRLVAAASMSLCEYLTNKHHFGLCASNKEVCFLAVGYPPKPERQIQQQQAENQQQWLLLQDQERQLQQQQAENQKQRLQLQDQERQLQQQQAENQKQRLRLQDQERQLQDQQAQRTALEQQTAQMAQQAEDQAPAAPAVSHRQLGQIGKGGDLPSWRANEKAVVEAAGEEAEHFLDVPLGGDERRRERVVLLEFIDRHREGVRRRDGVRLVERDRRDDGHGGGGDVFVEFLNLAYAGG</sequence>
<keyword evidence="3" id="KW-1185">Reference proteome</keyword>
<accession>A0A1Q9C4G5</accession>
<dbReference type="Proteomes" id="UP000186817">
    <property type="component" value="Unassembled WGS sequence"/>
</dbReference>